<evidence type="ECO:0000256" key="1">
    <source>
        <dbReference type="SAM" id="MobiDB-lite"/>
    </source>
</evidence>
<dbReference type="Proteomes" id="UP001487740">
    <property type="component" value="Unassembled WGS sequence"/>
</dbReference>
<keyword evidence="3" id="KW-1185">Reference proteome</keyword>
<comment type="caution">
    <text evidence="2">The sequence shown here is derived from an EMBL/GenBank/DDBJ whole genome shotgun (WGS) entry which is preliminary data.</text>
</comment>
<name>A0AAW0UNH3_SCYPA</name>
<sequence length="163" mass="18062">MQTSLTHLTVNADTPYTQQTPNMPDIPITDTLHAPDIIFTRKVRSPCSKEFSAEQVPKVLLLHSADGEVVVVQPMVRDDMRVRAQWPPVPHPGDCQGWLAHDLAFQTTSDRQEQKSTLKHEQSPHQTTSLKQDLIALPAISPLPKPEAPYGLAEGTSLSPYPL</sequence>
<accession>A0AAW0UNH3</accession>
<dbReference type="AlphaFoldDB" id="A0AAW0UNH3"/>
<evidence type="ECO:0000313" key="3">
    <source>
        <dbReference type="Proteomes" id="UP001487740"/>
    </source>
</evidence>
<evidence type="ECO:0000313" key="2">
    <source>
        <dbReference type="EMBL" id="KAK8401184.1"/>
    </source>
</evidence>
<feature type="compositionally biased region" description="Basic and acidic residues" evidence="1">
    <location>
        <begin position="110"/>
        <end position="123"/>
    </location>
</feature>
<organism evidence="2 3">
    <name type="scientific">Scylla paramamosain</name>
    <name type="common">Mud crab</name>
    <dbReference type="NCBI Taxonomy" id="85552"/>
    <lineage>
        <taxon>Eukaryota</taxon>
        <taxon>Metazoa</taxon>
        <taxon>Ecdysozoa</taxon>
        <taxon>Arthropoda</taxon>
        <taxon>Crustacea</taxon>
        <taxon>Multicrustacea</taxon>
        <taxon>Malacostraca</taxon>
        <taxon>Eumalacostraca</taxon>
        <taxon>Eucarida</taxon>
        <taxon>Decapoda</taxon>
        <taxon>Pleocyemata</taxon>
        <taxon>Brachyura</taxon>
        <taxon>Eubrachyura</taxon>
        <taxon>Portunoidea</taxon>
        <taxon>Portunidae</taxon>
        <taxon>Portuninae</taxon>
        <taxon>Scylla</taxon>
    </lineage>
</organism>
<protein>
    <submittedName>
        <fullName evidence="2">Uncharacterized protein</fullName>
    </submittedName>
</protein>
<dbReference type="EMBL" id="JARAKH010000009">
    <property type="protein sequence ID" value="KAK8401184.1"/>
    <property type="molecule type" value="Genomic_DNA"/>
</dbReference>
<gene>
    <name evidence="2" type="ORF">O3P69_002743</name>
</gene>
<proteinExistence type="predicted"/>
<reference evidence="2 3" key="1">
    <citation type="submission" date="2023-03" db="EMBL/GenBank/DDBJ databases">
        <title>High-quality genome of Scylla paramamosain provides insights in environmental adaptation.</title>
        <authorList>
            <person name="Zhang L."/>
        </authorList>
    </citation>
    <scope>NUCLEOTIDE SEQUENCE [LARGE SCALE GENOMIC DNA]</scope>
    <source>
        <strain evidence="2">LZ_2023a</strain>
        <tissue evidence="2">Muscle</tissue>
    </source>
</reference>
<feature type="region of interest" description="Disordered" evidence="1">
    <location>
        <begin position="108"/>
        <end position="134"/>
    </location>
</feature>